<evidence type="ECO:0000313" key="21">
    <source>
        <dbReference type="Proteomes" id="UP000694394"/>
    </source>
</evidence>
<evidence type="ECO:0000256" key="17">
    <source>
        <dbReference type="ARBA" id="ARBA00055408"/>
    </source>
</evidence>
<comment type="cofactor">
    <cofactor evidence="1">
        <name>Mg(2+)</name>
        <dbReference type="ChEBI" id="CHEBI:18420"/>
    </cofactor>
</comment>
<dbReference type="Ensembl" id="ENSMICT00000051814.2">
    <property type="protein sequence ID" value="ENSMICP00000018676.1"/>
    <property type="gene ID" value="ENSMICG00000030045.2"/>
</dbReference>
<accession>A0A8C5VAP8</accession>
<comment type="catalytic activity">
    <reaction evidence="15">
        <text>L-cysteinyl-[protein] + (2E,6E)-farnesyl diphosphate = S-(2E,6E)-farnesyl-L-cysteinyl-[protein] + diphosphate</text>
        <dbReference type="Rhea" id="RHEA:13345"/>
        <dbReference type="Rhea" id="RHEA-COMP:10131"/>
        <dbReference type="Rhea" id="RHEA-COMP:11535"/>
        <dbReference type="ChEBI" id="CHEBI:29950"/>
        <dbReference type="ChEBI" id="CHEBI:33019"/>
        <dbReference type="ChEBI" id="CHEBI:86019"/>
        <dbReference type="ChEBI" id="CHEBI:175763"/>
        <dbReference type="EC" id="2.5.1.58"/>
    </reaction>
</comment>
<keyword evidence="21" id="KW-1185">Reference proteome</keyword>
<comment type="subunit">
    <text evidence="18">Heterodimer of FNTA and FNTB (farnesyltransferase). Heterodimer of FNTA and PGGT1B (geranylgeranyltransferase).</text>
</comment>
<evidence type="ECO:0000256" key="8">
    <source>
        <dbReference type="ARBA" id="ARBA00022842"/>
    </source>
</evidence>
<reference evidence="20" key="3">
    <citation type="submission" date="2025-09" db="UniProtKB">
        <authorList>
            <consortium name="Ensembl"/>
        </authorList>
    </citation>
    <scope>IDENTIFICATION</scope>
</reference>
<keyword evidence="5" id="KW-0637">Prenyltransferase</keyword>
<dbReference type="GO" id="GO:0004662">
    <property type="term" value="F:CAAX-protein geranylgeranyltransferase activity"/>
    <property type="evidence" value="ECO:0007669"/>
    <property type="project" value="UniProtKB-EC"/>
</dbReference>
<dbReference type="GO" id="GO:0005965">
    <property type="term" value="C:protein farnesyltransferase complex"/>
    <property type="evidence" value="ECO:0007669"/>
    <property type="project" value="TreeGrafter"/>
</dbReference>
<comment type="similarity">
    <text evidence="2">Belongs to the protein prenyltransferase subunit alpha family.</text>
</comment>
<reference evidence="20" key="1">
    <citation type="submission" date="2016-12" db="EMBL/GenBank/DDBJ databases">
        <title>Mouse lemur reference genome and diversity panel.</title>
        <authorList>
            <person name="Harris R."/>
            <person name="Larsen P."/>
            <person name="Liu Y."/>
            <person name="Hughes D.S."/>
            <person name="Murali S."/>
            <person name="Raveendran M."/>
            <person name="Korchina V."/>
            <person name="Wang M."/>
            <person name="Jhangiani S."/>
            <person name="Bandaranaike D."/>
            <person name="Bellair M."/>
            <person name="Blankenburg K."/>
            <person name="Chao H."/>
            <person name="Dahdouli M."/>
            <person name="Dinh H."/>
            <person name="Doddapaneni H."/>
            <person name="English A."/>
            <person name="Firestine M."/>
            <person name="Gnanaolivu R."/>
            <person name="Gross S."/>
            <person name="Hernandez B."/>
            <person name="Javaid M."/>
            <person name="Jayaseelan J."/>
            <person name="Jones J."/>
            <person name="Khan Z."/>
            <person name="Kovar C."/>
            <person name="Kurapati P."/>
            <person name="Le B."/>
            <person name="Lee S."/>
            <person name="Li M."/>
            <person name="Mathew T."/>
            <person name="Narasimhan A."/>
            <person name="Ngo D."/>
            <person name="Nguyen L."/>
            <person name="Okwuonu G."/>
            <person name="Ongeri F."/>
            <person name="Osuji N."/>
            <person name="Pu L.-L."/>
            <person name="Puazo M."/>
            <person name="Quiroz J."/>
            <person name="Raj R."/>
            <person name="Rajbhandari K."/>
            <person name="Reid J.G."/>
            <person name="Santibanez J."/>
            <person name="Sexton D."/>
            <person name="Skinner E."/>
            <person name="Vee V."/>
            <person name="Weissenberger G."/>
            <person name="Wu Y."/>
            <person name="Xin Y."/>
            <person name="Han Y."/>
            <person name="Campbell C."/>
            <person name="Brown A."/>
            <person name="Sullivan B."/>
            <person name="Shelton J."/>
            <person name="Brown S."/>
            <person name="Dudchenko O."/>
            <person name="Machol I."/>
            <person name="Durand N."/>
            <person name="Shamim M."/>
            <person name="Lieberman A."/>
            <person name="Muzny D.M."/>
            <person name="Richards S."/>
            <person name="Yoder A."/>
            <person name="Worley K.C."/>
            <person name="Rogers J."/>
            <person name="Gibbs R.A."/>
        </authorList>
    </citation>
    <scope>NUCLEOTIDE SEQUENCE [LARGE SCALE GENOMIC DNA]</scope>
</reference>
<sequence length="356" mass="42112">MIPFICHGVSEAAQGGEPGQLEQLPPQPHPSPPQQQQEETMVAEAREVVVPPMDDGFLSLDSPTYVLYRDRAEWNDGPNPVVQIIYSEKFRDVYDYFRAVLQNERAFKLTQDAIDLNAANYTVWHFRRVLLKSLHKDLHEEMNYITAIIEEQPKNYQVWHHRRVLVEWLKDSSQELEFIADILNQDAKNYHAWQHRQWVIQEFKLWDNELQYGDQLLKEDVRNNSVWNQRYFIISNTTGYNDHAVLEREVQYTLEMIKLVPHNESAWNYLKGIFQLLDLQPSHSSPYLIAFLVDIYEDMLENQCDNKEDILNKALELHEILVKEKDTIRKEYWRYAGRSLQSKHSTESDPPTNTQQ</sequence>
<evidence type="ECO:0000256" key="12">
    <source>
        <dbReference type="ARBA" id="ARBA00042436"/>
    </source>
</evidence>
<name>A0A8C5VAP8_MICMU</name>
<evidence type="ECO:0000256" key="11">
    <source>
        <dbReference type="ARBA" id="ARBA00041392"/>
    </source>
</evidence>
<evidence type="ECO:0000256" key="7">
    <source>
        <dbReference type="ARBA" id="ARBA00022737"/>
    </source>
</evidence>
<protein>
    <recommendedName>
        <fullName evidence="10">Protein farnesyltransferase/geranylgeranyltransferase type-1 subunit alpha</fullName>
        <ecNumber evidence="4">2.5.1.58</ecNumber>
        <ecNumber evidence="3">2.5.1.59</ecNumber>
    </recommendedName>
    <alternativeName>
        <fullName evidence="13">CAAX farnesyltransferase subunit alpha</fullName>
    </alternativeName>
    <alternativeName>
        <fullName evidence="12">FTase-alpha</fullName>
    </alternativeName>
    <alternativeName>
        <fullName evidence="11">Ras proteins prenyltransferase subunit alpha</fullName>
    </alternativeName>
    <alternativeName>
        <fullName evidence="14">Type I protein geranyl-geranyltransferase subunit alpha</fullName>
    </alternativeName>
</protein>
<dbReference type="InterPro" id="IPR002088">
    <property type="entry name" value="Prenyl_trans_a"/>
</dbReference>
<dbReference type="EC" id="2.5.1.58" evidence="4"/>
<evidence type="ECO:0000256" key="5">
    <source>
        <dbReference type="ARBA" id="ARBA00022602"/>
    </source>
</evidence>
<evidence type="ECO:0000256" key="14">
    <source>
        <dbReference type="ARBA" id="ARBA00043219"/>
    </source>
</evidence>
<comment type="function">
    <text evidence="17">Essential subunit of both the farnesyltransferase and the geranylgeranyltransferase complex. Contributes to the transfer of a farnesyl or geranylgeranyl moiety from farnesyl or geranylgeranyl diphosphate to a cysteine at the fourth position from the C-terminus of several proteins having the C-terminal sequence Cys-aliphatic-aliphatic-X. May positively regulate neuromuscular junction development downstream of MUSK via its function in RAC1 prenylation and activation.</text>
</comment>
<evidence type="ECO:0000256" key="1">
    <source>
        <dbReference type="ARBA" id="ARBA00001946"/>
    </source>
</evidence>
<dbReference type="AlphaFoldDB" id="A0A8C5VAP8"/>
<dbReference type="EC" id="2.5.1.59" evidence="3"/>
<dbReference type="EMBL" id="ABDC03024306">
    <property type="status" value="NOT_ANNOTATED_CDS"/>
    <property type="molecule type" value="Genomic_DNA"/>
</dbReference>
<feature type="region of interest" description="Disordered" evidence="19">
    <location>
        <begin position="15"/>
        <end position="40"/>
    </location>
</feature>
<reference evidence="20" key="2">
    <citation type="submission" date="2025-08" db="UniProtKB">
        <authorList>
            <consortium name="Ensembl"/>
        </authorList>
    </citation>
    <scope>IDENTIFICATION</scope>
</reference>
<keyword evidence="8" id="KW-0460">Magnesium</keyword>
<dbReference type="Proteomes" id="UP000694394">
    <property type="component" value="Chromosome 20"/>
</dbReference>
<dbReference type="FunFam" id="1.25.40.120:FF:000002">
    <property type="entry name" value="Protein farnesyltransferase/geranylgeranyltransferase type-1 subunit alpha"/>
    <property type="match status" value="1"/>
</dbReference>
<comment type="catalytic activity">
    <reaction evidence="16">
        <text>geranylgeranyl diphosphate + L-cysteinyl-[protein] = S-geranylgeranyl-L-cysteinyl-[protein] + diphosphate</text>
        <dbReference type="Rhea" id="RHEA:21240"/>
        <dbReference type="Rhea" id="RHEA-COMP:10131"/>
        <dbReference type="Rhea" id="RHEA-COMP:11537"/>
        <dbReference type="ChEBI" id="CHEBI:29950"/>
        <dbReference type="ChEBI" id="CHEBI:33019"/>
        <dbReference type="ChEBI" id="CHEBI:57533"/>
        <dbReference type="ChEBI" id="CHEBI:86021"/>
        <dbReference type="EC" id="2.5.1.59"/>
    </reaction>
</comment>
<proteinExistence type="inferred from homology"/>
<dbReference type="GO" id="GO:0005953">
    <property type="term" value="C:CAAX-protein geranylgeranyltransferase complex"/>
    <property type="evidence" value="ECO:0007669"/>
    <property type="project" value="TreeGrafter"/>
</dbReference>
<evidence type="ECO:0000313" key="20">
    <source>
        <dbReference type="Ensembl" id="ENSMICP00000018676.1"/>
    </source>
</evidence>
<dbReference type="GeneTree" id="ENSGT00550000074935"/>
<dbReference type="PROSITE" id="PS51147">
    <property type="entry name" value="PFTA"/>
    <property type="match status" value="5"/>
</dbReference>
<evidence type="ECO:0000256" key="13">
    <source>
        <dbReference type="ARBA" id="ARBA00043086"/>
    </source>
</evidence>
<evidence type="ECO:0000256" key="16">
    <source>
        <dbReference type="ARBA" id="ARBA00050428"/>
    </source>
</evidence>
<keyword evidence="6" id="KW-0808">Transferase</keyword>
<evidence type="ECO:0000256" key="3">
    <source>
        <dbReference type="ARBA" id="ARBA00012700"/>
    </source>
</evidence>
<evidence type="ECO:0000256" key="10">
    <source>
        <dbReference type="ARBA" id="ARBA00040965"/>
    </source>
</evidence>
<dbReference type="PANTHER" id="PTHR11129:SF1">
    <property type="entry name" value="PROTEIN FARNESYLTRANSFERASE_GERANYLGERANYLTRANSFERASE TYPE-1 SUBUNIT ALPHA"/>
    <property type="match status" value="1"/>
</dbReference>
<evidence type="ECO:0000256" key="6">
    <source>
        <dbReference type="ARBA" id="ARBA00022679"/>
    </source>
</evidence>
<evidence type="ECO:0000256" key="2">
    <source>
        <dbReference type="ARBA" id="ARBA00006734"/>
    </source>
</evidence>
<evidence type="ECO:0000256" key="9">
    <source>
        <dbReference type="ARBA" id="ARBA00022990"/>
    </source>
</evidence>
<dbReference type="SUPFAM" id="SSF48439">
    <property type="entry name" value="Protein prenylyltransferase"/>
    <property type="match status" value="1"/>
</dbReference>
<evidence type="ECO:0000256" key="4">
    <source>
        <dbReference type="ARBA" id="ARBA00012702"/>
    </source>
</evidence>
<dbReference type="PANTHER" id="PTHR11129">
    <property type="entry name" value="PROTEIN FARNESYLTRANSFERASE ALPHA SUBUNIT/RAB GERANYLGERANYL TRANSFERASE ALPHA SUBUNIT"/>
    <property type="match status" value="1"/>
</dbReference>
<dbReference type="GO" id="GO:0004660">
    <property type="term" value="F:protein farnesyltransferase activity"/>
    <property type="evidence" value="ECO:0007669"/>
    <property type="project" value="UniProtKB-EC"/>
</dbReference>
<evidence type="ECO:0000256" key="19">
    <source>
        <dbReference type="SAM" id="MobiDB-lite"/>
    </source>
</evidence>
<keyword evidence="7" id="KW-0677">Repeat</keyword>
<evidence type="ECO:0000256" key="18">
    <source>
        <dbReference type="ARBA" id="ARBA00063604"/>
    </source>
</evidence>
<evidence type="ECO:0000256" key="15">
    <source>
        <dbReference type="ARBA" id="ARBA00050225"/>
    </source>
</evidence>
<organism evidence="20 21">
    <name type="scientific">Microcebus murinus</name>
    <name type="common">Gray mouse lemur</name>
    <name type="synonym">Lemur murinus</name>
    <dbReference type="NCBI Taxonomy" id="30608"/>
    <lineage>
        <taxon>Eukaryota</taxon>
        <taxon>Metazoa</taxon>
        <taxon>Chordata</taxon>
        <taxon>Craniata</taxon>
        <taxon>Vertebrata</taxon>
        <taxon>Euteleostomi</taxon>
        <taxon>Mammalia</taxon>
        <taxon>Eutheria</taxon>
        <taxon>Euarchontoglires</taxon>
        <taxon>Primates</taxon>
        <taxon>Strepsirrhini</taxon>
        <taxon>Lemuriformes</taxon>
        <taxon>Cheirogaleidae</taxon>
        <taxon>Microcebus</taxon>
    </lineage>
</organism>
<dbReference type="Gene3D" id="1.25.40.120">
    <property type="entry name" value="Protein prenylyltransferase"/>
    <property type="match status" value="1"/>
</dbReference>
<dbReference type="Pfam" id="PF01239">
    <property type="entry name" value="PPTA"/>
    <property type="match status" value="5"/>
</dbReference>
<keyword evidence="9" id="KW-0007">Acetylation</keyword>